<feature type="transmembrane region" description="Helical" evidence="2">
    <location>
        <begin position="20"/>
        <end position="42"/>
    </location>
</feature>
<dbReference type="EMBL" id="CP125669">
    <property type="protein sequence ID" value="WHP04755.1"/>
    <property type="molecule type" value="Genomic_DNA"/>
</dbReference>
<keyword evidence="2" id="KW-0472">Membrane</keyword>
<evidence type="ECO:0000256" key="2">
    <source>
        <dbReference type="SAM" id="Phobius"/>
    </source>
</evidence>
<dbReference type="Proteomes" id="UP001229836">
    <property type="component" value="Chromosome"/>
</dbReference>
<feature type="transmembrane region" description="Helical" evidence="2">
    <location>
        <begin position="54"/>
        <end position="74"/>
    </location>
</feature>
<keyword evidence="2" id="KW-1133">Transmembrane helix</keyword>
<organism evidence="3 4">
    <name type="scientific">Acinetobacter corruptisaponis</name>
    <dbReference type="NCBI Taxonomy" id="3045147"/>
    <lineage>
        <taxon>Bacteria</taxon>
        <taxon>Pseudomonadati</taxon>
        <taxon>Pseudomonadota</taxon>
        <taxon>Gammaproteobacteria</taxon>
        <taxon>Moraxellales</taxon>
        <taxon>Moraxellaceae</taxon>
        <taxon>Acinetobacter</taxon>
    </lineage>
</organism>
<name>A0ABY8RZP0_9GAMM</name>
<proteinExistence type="predicted"/>
<keyword evidence="2" id="KW-0812">Transmembrane</keyword>
<evidence type="ECO:0000313" key="3">
    <source>
        <dbReference type="EMBL" id="WHP04755.1"/>
    </source>
</evidence>
<reference evidence="3 4" key="1">
    <citation type="submission" date="2023-05" db="EMBL/GenBank/DDBJ databases">
        <title>The complete genome of Acinetobacter sp. nov KCTC 92772.</title>
        <authorList>
            <person name="Zhou G."/>
        </authorList>
    </citation>
    <scope>NUCLEOTIDE SEQUENCE [LARGE SCALE GENOMIC DNA]</scope>
    <source>
        <strain evidence="3 4">KCTC 92772</strain>
    </source>
</reference>
<evidence type="ECO:0000256" key="1">
    <source>
        <dbReference type="SAM" id="Coils"/>
    </source>
</evidence>
<protein>
    <submittedName>
        <fullName evidence="3">Uncharacterized protein</fullName>
    </submittedName>
</protein>
<accession>A0ABY8RZP0</accession>
<gene>
    <name evidence="3" type="ORF">QLH32_11895</name>
</gene>
<feature type="coiled-coil region" evidence="1">
    <location>
        <begin position="78"/>
        <end position="105"/>
    </location>
</feature>
<dbReference type="RefSeq" id="WP_283266392.1">
    <property type="nucleotide sequence ID" value="NZ_CP125669.1"/>
</dbReference>
<keyword evidence="4" id="KW-1185">Reference proteome</keyword>
<evidence type="ECO:0000313" key="4">
    <source>
        <dbReference type="Proteomes" id="UP001229836"/>
    </source>
</evidence>
<keyword evidence="1" id="KW-0175">Coiled coil</keyword>
<sequence length="256" mass="29732">MSFEKAKTFLDKYRKEHPFVFYFLLTYLGGITLYLIIFFIWFADYNSPMALNEVGDFLAGAFSPIAFLFLYLGYRQNSEALRIQAEELRQSTEALQLQVAEMKESVEQQKLMGKIQETELEERHNAAMPFISSQGNIDVSSDLYGPSGQQFKFKIRFDNRSDNEAKNVFFYLGDDNNLPLSILSKNSNRNLSSPLTGEEITKYKSQQPFNREIYVDFENIYGRRFKSVFKLQCTFLNGSPQVFTEDLGMTKYTQPH</sequence>